<dbReference type="AlphaFoldDB" id="T1I8X4"/>
<dbReference type="VEuPathDB" id="VectorBase:RPRC012746"/>
<keyword evidence="2" id="KW-1185">Reference proteome</keyword>
<evidence type="ECO:0000313" key="2">
    <source>
        <dbReference type="Proteomes" id="UP000015103"/>
    </source>
</evidence>
<dbReference type="EMBL" id="ACPB03020365">
    <property type="status" value="NOT_ANNOTATED_CDS"/>
    <property type="molecule type" value="Genomic_DNA"/>
</dbReference>
<accession>T1I8X4</accession>
<protein>
    <submittedName>
        <fullName evidence="1">Uncharacterized protein</fullName>
    </submittedName>
</protein>
<organism evidence="1 2">
    <name type="scientific">Rhodnius prolixus</name>
    <name type="common">Triatomid bug</name>
    <dbReference type="NCBI Taxonomy" id="13249"/>
    <lineage>
        <taxon>Eukaryota</taxon>
        <taxon>Metazoa</taxon>
        <taxon>Ecdysozoa</taxon>
        <taxon>Arthropoda</taxon>
        <taxon>Hexapoda</taxon>
        <taxon>Insecta</taxon>
        <taxon>Pterygota</taxon>
        <taxon>Neoptera</taxon>
        <taxon>Paraneoptera</taxon>
        <taxon>Hemiptera</taxon>
        <taxon>Heteroptera</taxon>
        <taxon>Panheteroptera</taxon>
        <taxon>Cimicomorpha</taxon>
        <taxon>Reduviidae</taxon>
        <taxon>Triatominae</taxon>
        <taxon>Rhodnius</taxon>
    </lineage>
</organism>
<proteinExistence type="predicted"/>
<dbReference type="Proteomes" id="UP000015103">
    <property type="component" value="Unassembled WGS sequence"/>
</dbReference>
<dbReference type="HOGENOM" id="CLU_2429808_0_0_1"/>
<dbReference type="EnsemblMetazoa" id="RPRC012746-RA">
    <property type="protein sequence ID" value="RPRC012746-PA"/>
    <property type="gene ID" value="RPRC012746"/>
</dbReference>
<dbReference type="InParanoid" id="T1I8X4"/>
<reference evidence="1" key="1">
    <citation type="submission" date="2015-05" db="UniProtKB">
        <authorList>
            <consortium name="EnsemblMetazoa"/>
        </authorList>
    </citation>
    <scope>IDENTIFICATION</scope>
</reference>
<evidence type="ECO:0000313" key="1">
    <source>
        <dbReference type="EnsemblMetazoa" id="RPRC012746-PA"/>
    </source>
</evidence>
<name>T1I8X4_RHOPR</name>
<sequence>MVHVAVTLLLACLGGCLALSSTIRKADNVVQNDEEIGRQLATTTFGSLLATLVSSFLAPLNNFANTLTNEFGSGGTNSSASQDFQSSQKAI</sequence>